<protein>
    <recommendedName>
        <fullName evidence="2">alpha,alpha-trehalose-phosphate synthase (UDP-forming)</fullName>
        <ecNumber evidence="2">2.4.1.15</ecNumber>
    </recommendedName>
    <alternativeName>
        <fullName evidence="6">UDP-glucose-glucosephosphate glucosyltransferase</fullName>
    </alternativeName>
</protein>
<dbReference type="FunCoup" id="A0A1V8TJ39">
    <property type="interactions" value="1038"/>
</dbReference>
<dbReference type="Pfam" id="PF00982">
    <property type="entry name" value="Glyco_transf_20"/>
    <property type="match status" value="1"/>
</dbReference>
<keyword evidence="3" id="KW-0328">Glycosyltransferase</keyword>
<dbReference type="PANTHER" id="PTHR10788:SF106">
    <property type="entry name" value="BCDNA.GH08860"/>
    <property type="match status" value="1"/>
</dbReference>
<dbReference type="EC" id="2.4.1.15" evidence="2"/>
<dbReference type="InterPro" id="IPR012766">
    <property type="entry name" value="Trehalose_OtsA"/>
</dbReference>
<comment type="similarity">
    <text evidence="1">Belongs to the glycosyltransferase 20 family.</text>
</comment>
<evidence type="ECO:0000313" key="9">
    <source>
        <dbReference type="EMBL" id="OQO11389.1"/>
    </source>
</evidence>
<dbReference type="GO" id="GO:0004805">
    <property type="term" value="F:trehalose-phosphatase activity"/>
    <property type="evidence" value="ECO:0007669"/>
    <property type="project" value="TreeGrafter"/>
</dbReference>
<keyword evidence="10" id="KW-1185">Reference proteome</keyword>
<dbReference type="SUPFAM" id="SSF53756">
    <property type="entry name" value="UDP-Glycosyltransferase/glycogen phosphorylase"/>
    <property type="match status" value="1"/>
</dbReference>
<gene>
    <name evidence="9" type="ORF">B0A48_05645</name>
</gene>
<evidence type="ECO:0000256" key="7">
    <source>
        <dbReference type="ARBA" id="ARBA00048039"/>
    </source>
</evidence>
<evidence type="ECO:0000256" key="4">
    <source>
        <dbReference type="ARBA" id="ARBA00022679"/>
    </source>
</evidence>
<feature type="compositionally biased region" description="Polar residues" evidence="8">
    <location>
        <begin position="1"/>
        <end position="12"/>
    </location>
</feature>
<evidence type="ECO:0000256" key="5">
    <source>
        <dbReference type="ARBA" id="ARBA00024331"/>
    </source>
</evidence>
<feature type="compositionally biased region" description="Polar residues" evidence="8">
    <location>
        <begin position="529"/>
        <end position="541"/>
    </location>
</feature>
<sequence>MASKDSIVTSKSAPDLRLSMDHTKQGTESALMDVHFKMPAFEEPEEPKGRLLLISNRLPITIKRSDEGQYDFSMSSGGLVSGLSGLSKNTQFKWYGWPGPAPPEDEIELVKKRLLDEHNAVPIFMDEELSERHYNGFSNSILWPLFHYHPGEITFDESAWEGYVEANQLFATEIARDVQDNDLVWVHDYHLMLLPEMLRQELNKGPVKRRNVKFGFFLHTPFPSSEIYRILPVRNAILEGILHCDLIGFHTYDYARHFLSSCARILDLATTPNGVQYQGKLVAVGAFPIGIDPEKFSQGLQKPNVIERIRGLEKRFENVKIIVGVDRLDYIKGVPQKLHALEVFLTEHPEWIGKVVLVQVAVPSRQDVEEYQNLRAVVNELVGRINGKFGTIEFTPIHFLHKSVSFDELIALYAVSDVCLVSSTRDGMNLVSYEYIACQQKRHGCMILSEFAGAAQSLNGSIIVNPWNTEDLADAIHESVTKSDEQRALDYNKLSKYVNKYTSAWWGESFVSELTRISEMAAKKLAVRNDNTPGEAPTTNGHAKIDPVNTAAPANDTPIDDVPRGDDSEKLKDCPSGCNSAHTDNGSDDEDGLVMRRATRRDQKRKSVTFSENVNVVPGAQAGSPSAERK</sequence>
<comment type="caution">
    <text evidence="9">The sequence shown here is derived from an EMBL/GenBank/DDBJ whole genome shotgun (WGS) entry which is preliminary data.</text>
</comment>
<feature type="compositionally biased region" description="Basic and acidic residues" evidence="8">
    <location>
        <begin position="561"/>
        <end position="573"/>
    </location>
</feature>
<dbReference type="FunFam" id="3.40.50.2000:FF:000007">
    <property type="entry name" value="Trehalose-6-phosphate synthase"/>
    <property type="match status" value="1"/>
</dbReference>
<reference evidence="10" key="1">
    <citation type="submission" date="2017-03" db="EMBL/GenBank/DDBJ databases">
        <title>Genomes of endolithic fungi from Antarctica.</title>
        <authorList>
            <person name="Coleine C."/>
            <person name="Masonjones S."/>
            <person name="Stajich J.E."/>
        </authorList>
    </citation>
    <scope>NUCLEOTIDE SEQUENCE [LARGE SCALE GENOMIC DNA]</scope>
    <source>
        <strain evidence="10">CCFEE 5527</strain>
    </source>
</reference>
<feature type="region of interest" description="Disordered" evidence="8">
    <location>
        <begin position="528"/>
        <end position="630"/>
    </location>
</feature>
<dbReference type="GO" id="GO:0005946">
    <property type="term" value="C:alpha,alpha-trehalose-phosphate synthase complex (UDP-forming)"/>
    <property type="evidence" value="ECO:0007669"/>
    <property type="project" value="TreeGrafter"/>
</dbReference>
<dbReference type="GO" id="GO:0034605">
    <property type="term" value="P:cellular response to heat"/>
    <property type="evidence" value="ECO:0007669"/>
    <property type="project" value="TreeGrafter"/>
</dbReference>
<dbReference type="InterPro" id="IPR001830">
    <property type="entry name" value="Glyco_trans_20"/>
</dbReference>
<dbReference type="NCBIfam" id="TIGR02400">
    <property type="entry name" value="trehalose_OtsA"/>
    <property type="match status" value="1"/>
</dbReference>
<dbReference type="EMBL" id="NAJO01000007">
    <property type="protein sequence ID" value="OQO11389.1"/>
    <property type="molecule type" value="Genomic_DNA"/>
</dbReference>
<comment type="pathway">
    <text evidence="5">Carbohydrate biosynthesis.</text>
</comment>
<feature type="region of interest" description="Disordered" evidence="8">
    <location>
        <begin position="1"/>
        <end position="23"/>
    </location>
</feature>
<feature type="compositionally biased region" description="Basic residues" evidence="8">
    <location>
        <begin position="597"/>
        <end position="607"/>
    </location>
</feature>
<evidence type="ECO:0000256" key="2">
    <source>
        <dbReference type="ARBA" id="ARBA00012538"/>
    </source>
</evidence>
<dbReference type="CDD" id="cd03788">
    <property type="entry name" value="GT20_TPS"/>
    <property type="match status" value="1"/>
</dbReference>
<evidence type="ECO:0000256" key="8">
    <source>
        <dbReference type="SAM" id="MobiDB-lite"/>
    </source>
</evidence>
<dbReference type="OrthoDB" id="755951at2759"/>
<evidence type="ECO:0000256" key="3">
    <source>
        <dbReference type="ARBA" id="ARBA00022676"/>
    </source>
</evidence>
<organism evidence="9 10">
    <name type="scientific">Cryoendolithus antarcticus</name>
    <dbReference type="NCBI Taxonomy" id="1507870"/>
    <lineage>
        <taxon>Eukaryota</taxon>
        <taxon>Fungi</taxon>
        <taxon>Dikarya</taxon>
        <taxon>Ascomycota</taxon>
        <taxon>Pezizomycotina</taxon>
        <taxon>Dothideomycetes</taxon>
        <taxon>Dothideomycetidae</taxon>
        <taxon>Cladosporiales</taxon>
        <taxon>Cladosporiaceae</taxon>
        <taxon>Cryoendolithus</taxon>
    </lineage>
</organism>
<keyword evidence="4" id="KW-0808">Transferase</keyword>
<dbReference type="GO" id="GO:0005992">
    <property type="term" value="P:trehalose biosynthetic process"/>
    <property type="evidence" value="ECO:0007669"/>
    <property type="project" value="InterPro"/>
</dbReference>
<dbReference type="PANTHER" id="PTHR10788">
    <property type="entry name" value="TREHALOSE-6-PHOSPHATE SYNTHASE"/>
    <property type="match status" value="1"/>
</dbReference>
<dbReference type="GO" id="GO:0003825">
    <property type="term" value="F:alpha,alpha-trehalose-phosphate synthase (UDP-forming) activity"/>
    <property type="evidence" value="ECO:0007669"/>
    <property type="project" value="UniProtKB-EC"/>
</dbReference>
<dbReference type="GO" id="GO:0005829">
    <property type="term" value="C:cytosol"/>
    <property type="evidence" value="ECO:0007669"/>
    <property type="project" value="TreeGrafter"/>
</dbReference>
<dbReference type="AlphaFoldDB" id="A0A1V8TJ39"/>
<name>A0A1V8TJ39_9PEZI</name>
<dbReference type="Proteomes" id="UP000192596">
    <property type="component" value="Unassembled WGS sequence"/>
</dbReference>
<accession>A0A1V8TJ39</accession>
<dbReference type="FunFam" id="3.40.50.2000:FF:000035">
    <property type="entry name" value="Trehalose-6-phosphate synthase"/>
    <property type="match status" value="1"/>
</dbReference>
<dbReference type="STRING" id="1507870.A0A1V8TJ39"/>
<dbReference type="InParanoid" id="A0A1V8TJ39"/>
<evidence type="ECO:0000256" key="6">
    <source>
        <dbReference type="ARBA" id="ARBA00029654"/>
    </source>
</evidence>
<comment type="catalytic activity">
    <reaction evidence="7">
        <text>D-glucose 6-phosphate + UDP-alpha-D-glucose = alpha,alpha-trehalose 6-phosphate + UDP + H(+)</text>
        <dbReference type="Rhea" id="RHEA:18889"/>
        <dbReference type="ChEBI" id="CHEBI:15378"/>
        <dbReference type="ChEBI" id="CHEBI:58223"/>
        <dbReference type="ChEBI" id="CHEBI:58429"/>
        <dbReference type="ChEBI" id="CHEBI:58885"/>
        <dbReference type="ChEBI" id="CHEBI:61548"/>
        <dbReference type="EC" id="2.4.1.15"/>
    </reaction>
</comment>
<evidence type="ECO:0000313" key="10">
    <source>
        <dbReference type="Proteomes" id="UP000192596"/>
    </source>
</evidence>
<proteinExistence type="inferred from homology"/>
<evidence type="ECO:0000256" key="1">
    <source>
        <dbReference type="ARBA" id="ARBA00008799"/>
    </source>
</evidence>
<dbReference type="Gene3D" id="3.40.50.2000">
    <property type="entry name" value="Glycogen Phosphorylase B"/>
    <property type="match status" value="2"/>
</dbReference>